<dbReference type="EMBL" id="CM046389">
    <property type="protein sequence ID" value="KAI8569740.1"/>
    <property type="molecule type" value="Genomic_DNA"/>
</dbReference>
<comment type="caution">
    <text evidence="1">The sequence shown here is derived from an EMBL/GenBank/DDBJ whole genome shotgun (WGS) entry which is preliminary data.</text>
</comment>
<evidence type="ECO:0000313" key="2">
    <source>
        <dbReference type="Proteomes" id="UP001062846"/>
    </source>
</evidence>
<accession>A0ACC0PW96</accession>
<dbReference type="Proteomes" id="UP001062846">
    <property type="component" value="Chromosome 2"/>
</dbReference>
<reference evidence="1" key="1">
    <citation type="submission" date="2022-02" db="EMBL/GenBank/DDBJ databases">
        <title>Plant Genome Project.</title>
        <authorList>
            <person name="Zhang R.-G."/>
        </authorList>
    </citation>
    <scope>NUCLEOTIDE SEQUENCE</scope>
    <source>
        <strain evidence="1">AT1</strain>
    </source>
</reference>
<name>A0ACC0PW96_RHOML</name>
<proteinExistence type="predicted"/>
<sequence length="954" mass="107487">MNSRGDLRKEGEVGYYNDRNTLLVNHPRLISNWVQGNNHEQSWNRERSEFGRSRVGIEVVDFEMPMGDFNGSLKPRSMLDQWDRGTDEPVAFRPKRFPIPYSDEGPSNHQRGFLHGYAEQKRIHRDYDGPSRVDILENGRVELIRKLDELRDQIIRCGDLSHFTEKPRERLSPPPPVLPNNYFGDDAYVQVSPTRFNIVSIQPFAPDKYVPEPLYFSPNNQPVRRTNRSGLDEQDFSSRLTEISNEIVVYDSSNLPQRPRKPPHQPPPEYLMQPYHDHFSGHHMACNRSTLASRQHETFSPQIACSCLQCYDMNRKFPPRVPPKLYNSRDSNWSPESSVIRNPKTRSSIEIDLGMAGVAHRNPTRVVAAHGNERACYPVVGGAPFLTCCNCFGLLKLPRKHVLKGKNQQKVRCGACSAILLVDFAKKRVIVTVSKLPEQVSAEGDDGSGEKLRENLQSSQNHSNAGAMDSWSDEFDNSGYKFPLTDTEVTKPNVYSSYQSLNFVESIVRKEPLSSTSCFPEDEHSPDTVIFQRNISLPPDVPTKDDEPSLRRYDDQQKVVLNRSTPQQNSVEDASVATEIEVSSQELLDSTMFQDSAVVRKEEDRPRINKLVSNASTVYFSFCSRSVEIESSDDSGNSAYESQLTDSEVTEANVLSSDQSQNFAESIERKEPLSSTSSFSKDEHSTDNVIFQRDISFSSYATQKDDGPLPLSDSLDHNEPNNYFSSNVVSRYDDQQKAILNRSTPQQNSVEDVLVETEIGVPSRKLLDSSGPQDSAAVRKEEDCPRINKLVSNASTVYFPCSSRSVETERPNVFVNGQPISDRTVKKAENLAGPIEPGNYWYDYQGGFWGVMGQPCLGIIPPFIEEFRYPMPEDCAAGNTGVFVNGRELNQKDLDLLAGRGLPTTRDRYYVIEICGTVLDENTGEKLHSLGKLAPTVRRSKQGFGMKTPRALAK</sequence>
<protein>
    <submittedName>
        <fullName evidence="1">Uncharacterized protein</fullName>
    </submittedName>
</protein>
<organism evidence="1 2">
    <name type="scientific">Rhododendron molle</name>
    <name type="common">Chinese azalea</name>
    <name type="synonym">Azalea mollis</name>
    <dbReference type="NCBI Taxonomy" id="49168"/>
    <lineage>
        <taxon>Eukaryota</taxon>
        <taxon>Viridiplantae</taxon>
        <taxon>Streptophyta</taxon>
        <taxon>Embryophyta</taxon>
        <taxon>Tracheophyta</taxon>
        <taxon>Spermatophyta</taxon>
        <taxon>Magnoliopsida</taxon>
        <taxon>eudicotyledons</taxon>
        <taxon>Gunneridae</taxon>
        <taxon>Pentapetalae</taxon>
        <taxon>asterids</taxon>
        <taxon>Ericales</taxon>
        <taxon>Ericaceae</taxon>
        <taxon>Ericoideae</taxon>
        <taxon>Rhodoreae</taxon>
        <taxon>Rhododendron</taxon>
    </lineage>
</organism>
<keyword evidence="2" id="KW-1185">Reference proteome</keyword>
<evidence type="ECO:0000313" key="1">
    <source>
        <dbReference type="EMBL" id="KAI8569740.1"/>
    </source>
</evidence>
<gene>
    <name evidence="1" type="ORF">RHMOL_Rhmol02G0300600</name>
</gene>